<comment type="subcellular location">
    <subcellularLocation>
        <location evidence="8">Cytoplasm</location>
    </subcellularLocation>
</comment>
<comment type="subunit">
    <text evidence="8">Homodimer.</text>
</comment>
<feature type="binding site" evidence="8">
    <location>
        <begin position="189"/>
        <end position="192"/>
    </location>
    <ligand>
        <name>ATP</name>
        <dbReference type="ChEBI" id="CHEBI:30616"/>
    </ligand>
</feature>
<dbReference type="HOGENOM" id="CLU_047148_0_0_6"/>
<evidence type="ECO:0000313" key="9">
    <source>
        <dbReference type="EMBL" id="EIJ43232.1"/>
    </source>
</evidence>
<feature type="binding site" evidence="8">
    <location>
        <begin position="152"/>
        <end position="155"/>
    </location>
    <ligand>
        <name>ATP</name>
        <dbReference type="ChEBI" id="CHEBI:30616"/>
    </ligand>
</feature>
<evidence type="ECO:0000256" key="2">
    <source>
        <dbReference type="ARBA" id="ARBA00009256"/>
    </source>
</evidence>
<feature type="binding site" evidence="8">
    <location>
        <position position="158"/>
    </location>
    <ligand>
        <name>(R)-pantoate</name>
        <dbReference type="ChEBI" id="CHEBI:15980"/>
    </ligand>
</feature>
<dbReference type="InterPro" id="IPR042176">
    <property type="entry name" value="Pantoate_ligase_C"/>
</dbReference>
<protein>
    <recommendedName>
        <fullName evidence="8">Pantothenate synthetase</fullName>
        <shortName evidence="8">PS</shortName>
        <ecNumber evidence="8">6.3.2.1</ecNumber>
    </recommendedName>
    <alternativeName>
        <fullName evidence="8">Pantoate--beta-alanine ligase</fullName>
    </alternativeName>
    <alternativeName>
        <fullName evidence="8">Pantoate-activating enzyme</fullName>
    </alternativeName>
</protein>
<evidence type="ECO:0000256" key="8">
    <source>
        <dbReference type="HAMAP-Rule" id="MF_00158"/>
    </source>
</evidence>
<evidence type="ECO:0000256" key="3">
    <source>
        <dbReference type="ARBA" id="ARBA00022598"/>
    </source>
</evidence>
<comment type="pathway">
    <text evidence="1 8">Cofactor biosynthesis; (R)-pantothenate biosynthesis; (R)-pantothenate from (R)-pantoate and beta-alanine: step 1/1.</text>
</comment>
<dbReference type="PANTHER" id="PTHR21299:SF1">
    <property type="entry name" value="PANTOATE--BETA-ALANINE LIGASE"/>
    <property type="match status" value="1"/>
</dbReference>
<sequence>MTLKKVTTITELRTQVAQWHEAKQRVALVPTMGNLHAGHLQLVKEGLKVADHVVVSIFVNPTQFAPNEDYQSYPRTLEQDCEALEKVGAELVFAPNVAEMYGQQDLSTVTTVEVPILSQLLCGKFRPIHFAGVTTVVNRLFNISQADVALFGQKDYQQLTIIKRMVNDLYMPITIIGVPTIRETSGLAMSSRNGYLTAEEKQIAPRLYQILTHLKEQLQAGEKAFTALEANAVQQLQQAGFKPDYVAIRDANTLQDAQVQTRELVILAAAWLGKARLIDNICLILNE</sequence>
<dbReference type="Pfam" id="PF02569">
    <property type="entry name" value="Pantoate_ligase"/>
    <property type="match status" value="1"/>
</dbReference>
<dbReference type="NCBIfam" id="TIGR00125">
    <property type="entry name" value="cyt_tran_rel"/>
    <property type="match status" value="1"/>
</dbReference>
<dbReference type="OrthoDB" id="9773087at2"/>
<dbReference type="STRING" id="395493.BegalDRAFT_2379"/>
<evidence type="ECO:0000256" key="6">
    <source>
        <dbReference type="ARBA" id="ARBA00022840"/>
    </source>
</evidence>
<feature type="binding site" evidence="8">
    <location>
        <position position="63"/>
    </location>
    <ligand>
        <name>beta-alanine</name>
        <dbReference type="ChEBI" id="CHEBI:57966"/>
    </ligand>
</feature>
<dbReference type="SUPFAM" id="SSF52374">
    <property type="entry name" value="Nucleotidylyl transferase"/>
    <property type="match status" value="1"/>
</dbReference>
<keyword evidence="3 8" id="KW-0436">Ligase</keyword>
<keyword evidence="6 8" id="KW-0067">ATP-binding</keyword>
<dbReference type="GO" id="GO:0005524">
    <property type="term" value="F:ATP binding"/>
    <property type="evidence" value="ECO:0007669"/>
    <property type="project" value="UniProtKB-KW"/>
</dbReference>
<comment type="catalytic activity">
    <reaction evidence="7 8">
        <text>(R)-pantoate + beta-alanine + ATP = (R)-pantothenate + AMP + diphosphate + H(+)</text>
        <dbReference type="Rhea" id="RHEA:10912"/>
        <dbReference type="ChEBI" id="CHEBI:15378"/>
        <dbReference type="ChEBI" id="CHEBI:15980"/>
        <dbReference type="ChEBI" id="CHEBI:29032"/>
        <dbReference type="ChEBI" id="CHEBI:30616"/>
        <dbReference type="ChEBI" id="CHEBI:33019"/>
        <dbReference type="ChEBI" id="CHEBI:57966"/>
        <dbReference type="ChEBI" id="CHEBI:456215"/>
        <dbReference type="EC" id="6.3.2.1"/>
    </reaction>
</comment>
<name>I3CHY9_9GAMM</name>
<keyword evidence="5 8" id="KW-0547">Nucleotide-binding</keyword>
<evidence type="ECO:0000256" key="7">
    <source>
        <dbReference type="ARBA" id="ARBA00048258"/>
    </source>
</evidence>
<comment type="miscellaneous">
    <text evidence="8">The reaction proceeds by a bi uni uni bi ping pong mechanism.</text>
</comment>
<dbReference type="InterPro" id="IPR004821">
    <property type="entry name" value="Cyt_trans-like"/>
</dbReference>
<dbReference type="FunFam" id="3.40.50.620:FF:000013">
    <property type="entry name" value="Pantothenate synthetase"/>
    <property type="match status" value="1"/>
</dbReference>
<evidence type="ECO:0000313" key="10">
    <source>
        <dbReference type="Proteomes" id="UP000005744"/>
    </source>
</evidence>
<dbReference type="Proteomes" id="UP000005744">
    <property type="component" value="Unassembled WGS sequence"/>
</dbReference>
<dbReference type="CDD" id="cd00560">
    <property type="entry name" value="PanC"/>
    <property type="match status" value="1"/>
</dbReference>
<organism evidence="9 10">
    <name type="scientific">Beggiatoa alba B18LD</name>
    <dbReference type="NCBI Taxonomy" id="395493"/>
    <lineage>
        <taxon>Bacteria</taxon>
        <taxon>Pseudomonadati</taxon>
        <taxon>Pseudomonadota</taxon>
        <taxon>Gammaproteobacteria</taxon>
        <taxon>Thiotrichales</taxon>
        <taxon>Thiotrichaceae</taxon>
        <taxon>Beggiatoa</taxon>
    </lineage>
</organism>
<accession>I3CHY9</accession>
<feature type="active site" description="Proton donor" evidence="8">
    <location>
        <position position="39"/>
    </location>
</feature>
<dbReference type="GO" id="GO:0004592">
    <property type="term" value="F:pantoate-beta-alanine ligase activity"/>
    <property type="evidence" value="ECO:0007669"/>
    <property type="project" value="UniProtKB-UniRule"/>
</dbReference>
<dbReference type="NCBIfam" id="TIGR00018">
    <property type="entry name" value="panC"/>
    <property type="match status" value="1"/>
</dbReference>
<dbReference type="eggNOG" id="COG0414">
    <property type="taxonomic scope" value="Bacteria"/>
</dbReference>
<keyword evidence="8" id="KW-0963">Cytoplasm</keyword>
<dbReference type="AlphaFoldDB" id="I3CHY9"/>
<feature type="binding site" evidence="8">
    <location>
        <begin position="32"/>
        <end position="39"/>
    </location>
    <ligand>
        <name>ATP</name>
        <dbReference type="ChEBI" id="CHEBI:30616"/>
    </ligand>
</feature>
<dbReference type="EMBL" id="JH600070">
    <property type="protein sequence ID" value="EIJ43232.1"/>
    <property type="molecule type" value="Genomic_DNA"/>
</dbReference>
<dbReference type="UniPathway" id="UPA00028">
    <property type="reaction ID" value="UER00005"/>
</dbReference>
<dbReference type="RefSeq" id="WP_002690237.1">
    <property type="nucleotide sequence ID" value="NZ_JH600070.1"/>
</dbReference>
<feature type="binding site" evidence="8">
    <location>
        <position position="63"/>
    </location>
    <ligand>
        <name>(R)-pantoate</name>
        <dbReference type="ChEBI" id="CHEBI:15980"/>
    </ligand>
</feature>
<comment type="function">
    <text evidence="8">Catalyzes the condensation of pantoate with beta-alanine in an ATP-dependent reaction via a pantoyl-adenylate intermediate.</text>
</comment>
<keyword evidence="10" id="KW-1185">Reference proteome</keyword>
<feature type="binding site" evidence="8">
    <location>
        <position position="181"/>
    </location>
    <ligand>
        <name>ATP</name>
        <dbReference type="ChEBI" id="CHEBI:30616"/>
    </ligand>
</feature>
<proteinExistence type="inferred from homology"/>
<dbReference type="InterPro" id="IPR003721">
    <property type="entry name" value="Pantoate_ligase"/>
</dbReference>
<comment type="similarity">
    <text evidence="2 8">Belongs to the pantothenate synthetase family.</text>
</comment>
<keyword evidence="4 8" id="KW-0566">Pantothenate biosynthesis</keyword>
<evidence type="ECO:0000256" key="4">
    <source>
        <dbReference type="ARBA" id="ARBA00022655"/>
    </source>
</evidence>
<dbReference type="InterPro" id="IPR014729">
    <property type="entry name" value="Rossmann-like_a/b/a_fold"/>
</dbReference>
<dbReference type="GO" id="GO:0015940">
    <property type="term" value="P:pantothenate biosynthetic process"/>
    <property type="evidence" value="ECO:0007669"/>
    <property type="project" value="UniProtKB-UniRule"/>
</dbReference>
<reference evidence="9 10" key="1">
    <citation type="submission" date="2011-11" db="EMBL/GenBank/DDBJ databases">
        <title>Improved High-Quality Draft sequence of Beggiatoa alba B18lD.</title>
        <authorList>
            <consortium name="US DOE Joint Genome Institute"/>
            <person name="Lucas S."/>
            <person name="Han J."/>
            <person name="Lapidus A."/>
            <person name="Cheng J.-F."/>
            <person name="Goodwin L."/>
            <person name="Pitluck S."/>
            <person name="Peters L."/>
            <person name="Mikhailova N."/>
            <person name="Held B."/>
            <person name="Detter J.C."/>
            <person name="Han C."/>
            <person name="Tapia R."/>
            <person name="Land M."/>
            <person name="Hauser L."/>
            <person name="Kyrpides N."/>
            <person name="Ivanova N."/>
            <person name="Pagani I."/>
            <person name="Samuel K."/>
            <person name="Teske A."/>
            <person name="Mueller J."/>
            <person name="Woyke T."/>
        </authorList>
    </citation>
    <scope>NUCLEOTIDE SEQUENCE [LARGE SCALE GENOMIC DNA]</scope>
    <source>
        <strain evidence="9 10">B18LD</strain>
    </source>
</reference>
<evidence type="ECO:0000256" key="5">
    <source>
        <dbReference type="ARBA" id="ARBA00022741"/>
    </source>
</evidence>
<gene>
    <name evidence="8" type="primary">panC</name>
    <name evidence="9" type="ORF">BegalDRAFT_2379</name>
</gene>
<evidence type="ECO:0000256" key="1">
    <source>
        <dbReference type="ARBA" id="ARBA00004990"/>
    </source>
</evidence>
<dbReference type="PANTHER" id="PTHR21299">
    <property type="entry name" value="CYTIDYLATE KINASE/PANTOATE-BETA-ALANINE LIGASE"/>
    <property type="match status" value="1"/>
</dbReference>
<dbReference type="HAMAP" id="MF_00158">
    <property type="entry name" value="PanC"/>
    <property type="match status" value="1"/>
</dbReference>
<dbReference type="Gene3D" id="3.30.1300.10">
    <property type="entry name" value="Pantoate-beta-alanine ligase, C-terminal domain"/>
    <property type="match status" value="1"/>
</dbReference>
<dbReference type="EC" id="6.3.2.1" evidence="8"/>
<dbReference type="GO" id="GO:0005829">
    <property type="term" value="C:cytosol"/>
    <property type="evidence" value="ECO:0007669"/>
    <property type="project" value="TreeGrafter"/>
</dbReference>
<dbReference type="Gene3D" id="3.40.50.620">
    <property type="entry name" value="HUPs"/>
    <property type="match status" value="1"/>
</dbReference>
<dbReference type="FunFam" id="3.30.1300.10:FF:000001">
    <property type="entry name" value="Pantothenate synthetase"/>
    <property type="match status" value="1"/>
</dbReference>